<protein>
    <recommendedName>
        <fullName evidence="16">RING-type domain-containing protein</fullName>
    </recommendedName>
</protein>
<evidence type="ECO:0000256" key="2">
    <source>
        <dbReference type="ARBA" id="ARBA00004906"/>
    </source>
</evidence>
<dbReference type="Proteomes" id="UP000187209">
    <property type="component" value="Unassembled WGS sequence"/>
</dbReference>
<name>A0A1R2BVV3_9CILI</name>
<keyword evidence="18" id="KW-1185">Reference proteome</keyword>
<keyword evidence="13" id="KW-0472">Membrane</keyword>
<organism evidence="17 18">
    <name type="scientific">Stentor coeruleus</name>
    <dbReference type="NCBI Taxonomy" id="5963"/>
    <lineage>
        <taxon>Eukaryota</taxon>
        <taxon>Sar</taxon>
        <taxon>Alveolata</taxon>
        <taxon>Ciliophora</taxon>
        <taxon>Postciliodesmatophora</taxon>
        <taxon>Heterotrichea</taxon>
        <taxon>Heterotrichida</taxon>
        <taxon>Stentoridae</taxon>
        <taxon>Stentor</taxon>
    </lineage>
</organism>
<evidence type="ECO:0000313" key="17">
    <source>
        <dbReference type="EMBL" id="OMJ80918.1"/>
    </source>
</evidence>
<keyword evidence="11" id="KW-0653">Protein transport</keyword>
<comment type="subcellular location">
    <subcellularLocation>
        <location evidence="1">Peroxisome membrane</location>
        <topology evidence="1">Multi-pass membrane protein</topology>
    </subcellularLocation>
</comment>
<comment type="similarity">
    <text evidence="3">Belongs to the pex2/pex10/pex12 family.</text>
</comment>
<evidence type="ECO:0000256" key="13">
    <source>
        <dbReference type="ARBA" id="ARBA00023136"/>
    </source>
</evidence>
<evidence type="ECO:0000256" key="4">
    <source>
        <dbReference type="ARBA" id="ARBA00022448"/>
    </source>
</evidence>
<keyword evidence="10" id="KW-0862">Zinc</keyword>
<evidence type="ECO:0000256" key="14">
    <source>
        <dbReference type="ARBA" id="ARBA00023140"/>
    </source>
</evidence>
<dbReference type="InterPro" id="IPR025654">
    <property type="entry name" value="PEX2/10"/>
</dbReference>
<evidence type="ECO:0000256" key="9">
    <source>
        <dbReference type="ARBA" id="ARBA00022786"/>
    </source>
</evidence>
<evidence type="ECO:0000256" key="10">
    <source>
        <dbReference type="ARBA" id="ARBA00022833"/>
    </source>
</evidence>
<dbReference type="GO" id="GO:0005778">
    <property type="term" value="C:peroxisomal membrane"/>
    <property type="evidence" value="ECO:0007669"/>
    <property type="project" value="UniProtKB-SubCell"/>
</dbReference>
<keyword evidence="4" id="KW-0813">Transport</keyword>
<evidence type="ECO:0000256" key="15">
    <source>
        <dbReference type="PROSITE-ProRule" id="PRU00175"/>
    </source>
</evidence>
<sequence>MAACKVNQLDSLLLDSFYQDLICQQLLKPFPFDSIKTFFSISLVKTAYLYSGLWHGKDTQGNIIYNTTYKLPSNPWLFIHYFFEIFQILNITFKEHLGRIHTLWNLALFINWVLFLITSKYRNLAERLGKILILSKDPEKRLNIDYMYTQRAVFFAIVSDTIKAIMPYLKINSLLKFLNDESNLISDGSDYCVVCDAEEIVSPMYYNGCSHIACYVCWQGRVGKGCPRCKD</sequence>
<keyword evidence="14" id="KW-0576">Peroxisome</keyword>
<dbReference type="AlphaFoldDB" id="A0A1R2BVV3"/>
<evidence type="ECO:0000259" key="16">
    <source>
        <dbReference type="PROSITE" id="PS50089"/>
    </source>
</evidence>
<proteinExistence type="inferred from homology"/>
<dbReference type="EMBL" id="MPUH01000402">
    <property type="protein sequence ID" value="OMJ80918.1"/>
    <property type="molecule type" value="Genomic_DNA"/>
</dbReference>
<dbReference type="SUPFAM" id="SSF57850">
    <property type="entry name" value="RING/U-box"/>
    <property type="match status" value="1"/>
</dbReference>
<keyword evidence="12" id="KW-1133">Transmembrane helix</keyword>
<comment type="pathway">
    <text evidence="2">Protein modification; protein ubiquitination.</text>
</comment>
<evidence type="ECO:0000313" key="18">
    <source>
        <dbReference type="Proteomes" id="UP000187209"/>
    </source>
</evidence>
<comment type="caution">
    <text evidence="17">The sequence shown here is derived from an EMBL/GenBank/DDBJ whole genome shotgun (WGS) entry which is preliminary data.</text>
</comment>
<dbReference type="PANTHER" id="PTHR48178:SF1">
    <property type="entry name" value="PEROXISOME BIOGENESIS FACTOR 2"/>
    <property type="match status" value="1"/>
</dbReference>
<gene>
    <name evidence="17" type="ORF">SteCoe_18727</name>
</gene>
<accession>A0A1R2BVV3</accession>
<keyword evidence="9" id="KW-0833">Ubl conjugation pathway</keyword>
<feature type="domain" description="RING-type" evidence="16">
    <location>
        <begin position="192"/>
        <end position="230"/>
    </location>
</feature>
<dbReference type="PROSITE" id="PS50089">
    <property type="entry name" value="ZF_RING_2"/>
    <property type="match status" value="1"/>
</dbReference>
<dbReference type="InterPro" id="IPR001841">
    <property type="entry name" value="Znf_RING"/>
</dbReference>
<evidence type="ECO:0000256" key="8">
    <source>
        <dbReference type="ARBA" id="ARBA00022771"/>
    </source>
</evidence>
<dbReference type="PANTHER" id="PTHR48178">
    <property type="entry name" value="PEROXISOME BIOGENESIS FACTOR 2"/>
    <property type="match status" value="1"/>
</dbReference>
<evidence type="ECO:0000256" key="7">
    <source>
        <dbReference type="ARBA" id="ARBA00022723"/>
    </source>
</evidence>
<dbReference type="GO" id="GO:0016558">
    <property type="term" value="P:protein import into peroxisome matrix"/>
    <property type="evidence" value="ECO:0007669"/>
    <property type="project" value="InterPro"/>
</dbReference>
<reference evidence="17 18" key="1">
    <citation type="submission" date="2016-11" db="EMBL/GenBank/DDBJ databases">
        <title>The macronuclear genome of Stentor coeruleus: a giant cell with tiny introns.</title>
        <authorList>
            <person name="Slabodnick M."/>
            <person name="Ruby J.G."/>
            <person name="Reiff S.B."/>
            <person name="Swart E.C."/>
            <person name="Gosai S."/>
            <person name="Prabakaran S."/>
            <person name="Witkowska E."/>
            <person name="Larue G.E."/>
            <person name="Fisher S."/>
            <person name="Freeman R.M."/>
            <person name="Gunawardena J."/>
            <person name="Chu W."/>
            <person name="Stover N.A."/>
            <person name="Gregory B.D."/>
            <person name="Nowacki M."/>
            <person name="Derisi J."/>
            <person name="Roy S.W."/>
            <person name="Marshall W.F."/>
            <person name="Sood P."/>
        </authorList>
    </citation>
    <scope>NUCLEOTIDE SEQUENCE [LARGE SCALE GENOMIC DNA]</scope>
    <source>
        <strain evidence="17">WM001</strain>
    </source>
</reference>
<keyword evidence="5" id="KW-0808">Transferase</keyword>
<keyword evidence="7" id="KW-0479">Metal-binding</keyword>
<evidence type="ECO:0000256" key="12">
    <source>
        <dbReference type="ARBA" id="ARBA00022989"/>
    </source>
</evidence>
<evidence type="ECO:0000256" key="11">
    <source>
        <dbReference type="ARBA" id="ARBA00022927"/>
    </source>
</evidence>
<dbReference type="GO" id="GO:0008270">
    <property type="term" value="F:zinc ion binding"/>
    <property type="evidence" value="ECO:0007669"/>
    <property type="project" value="UniProtKB-KW"/>
</dbReference>
<keyword evidence="8 15" id="KW-0863">Zinc-finger</keyword>
<evidence type="ECO:0000256" key="3">
    <source>
        <dbReference type="ARBA" id="ARBA00008704"/>
    </source>
</evidence>
<evidence type="ECO:0000256" key="1">
    <source>
        <dbReference type="ARBA" id="ARBA00004585"/>
    </source>
</evidence>
<dbReference type="GO" id="GO:0016740">
    <property type="term" value="F:transferase activity"/>
    <property type="evidence" value="ECO:0007669"/>
    <property type="project" value="UniProtKB-KW"/>
</dbReference>
<keyword evidence="6" id="KW-0812">Transmembrane</keyword>
<evidence type="ECO:0000256" key="6">
    <source>
        <dbReference type="ARBA" id="ARBA00022692"/>
    </source>
</evidence>
<dbReference type="OrthoDB" id="1701437at2759"/>
<evidence type="ECO:0000256" key="5">
    <source>
        <dbReference type="ARBA" id="ARBA00022679"/>
    </source>
</evidence>